<name>A0A834P0A7_VESPE</name>
<dbReference type="Proteomes" id="UP000600918">
    <property type="component" value="Unassembled WGS sequence"/>
</dbReference>
<reference evidence="2" key="1">
    <citation type="journal article" date="2020" name="G3 (Bethesda)">
        <title>High-Quality Assemblies for Three Invasive Social Wasps from the &lt;i&gt;Vespula&lt;/i&gt; Genus.</title>
        <authorList>
            <person name="Harrop T.W.R."/>
            <person name="Guhlin J."/>
            <person name="McLaughlin G.M."/>
            <person name="Permina E."/>
            <person name="Stockwell P."/>
            <person name="Gilligan J."/>
            <person name="Le Lec M.F."/>
            <person name="Gruber M.A.M."/>
            <person name="Quinn O."/>
            <person name="Lovegrove M."/>
            <person name="Duncan E.J."/>
            <person name="Remnant E.J."/>
            <person name="Van Eeckhoven J."/>
            <person name="Graham B."/>
            <person name="Knapp R.A."/>
            <person name="Langford K.W."/>
            <person name="Kronenberg Z."/>
            <person name="Press M.O."/>
            <person name="Eacker S.M."/>
            <person name="Wilson-Rankin E.E."/>
            <person name="Purcell J."/>
            <person name="Lester P.J."/>
            <person name="Dearden P.K."/>
        </authorList>
    </citation>
    <scope>NUCLEOTIDE SEQUENCE</scope>
    <source>
        <strain evidence="2">Volc-1</strain>
    </source>
</reference>
<feature type="compositionally biased region" description="Acidic residues" evidence="1">
    <location>
        <begin position="1"/>
        <end position="11"/>
    </location>
</feature>
<feature type="region of interest" description="Disordered" evidence="1">
    <location>
        <begin position="78"/>
        <end position="102"/>
    </location>
</feature>
<gene>
    <name evidence="2" type="ORF">H0235_008666</name>
</gene>
<accession>A0A834P0A7</accession>
<evidence type="ECO:0000256" key="1">
    <source>
        <dbReference type="SAM" id="MobiDB-lite"/>
    </source>
</evidence>
<sequence>MAEGDEDDDGGGGDGGGGSDSGDVGGSVKISATKISSLLWGFVCREKERDGALKSIACETIPSPRSCRQSCWQGSFNKQTDRRNKAGVVNNSEGKGTTEPRM</sequence>
<evidence type="ECO:0000313" key="3">
    <source>
        <dbReference type="Proteomes" id="UP000600918"/>
    </source>
</evidence>
<keyword evidence="3" id="KW-1185">Reference proteome</keyword>
<dbReference type="EMBL" id="JACSDY010000007">
    <property type="protein sequence ID" value="KAF7423383.1"/>
    <property type="molecule type" value="Genomic_DNA"/>
</dbReference>
<evidence type="ECO:0000313" key="2">
    <source>
        <dbReference type="EMBL" id="KAF7423383.1"/>
    </source>
</evidence>
<dbReference type="AlphaFoldDB" id="A0A834P0A7"/>
<feature type="region of interest" description="Disordered" evidence="1">
    <location>
        <begin position="1"/>
        <end position="27"/>
    </location>
</feature>
<protein>
    <submittedName>
        <fullName evidence="2">Uncharacterized protein</fullName>
    </submittedName>
</protein>
<feature type="compositionally biased region" description="Gly residues" evidence="1">
    <location>
        <begin position="12"/>
        <end position="25"/>
    </location>
</feature>
<comment type="caution">
    <text evidence="2">The sequence shown here is derived from an EMBL/GenBank/DDBJ whole genome shotgun (WGS) entry which is preliminary data.</text>
</comment>
<organism evidence="2 3">
    <name type="scientific">Vespula pensylvanica</name>
    <name type="common">Western yellow jacket</name>
    <name type="synonym">Wasp</name>
    <dbReference type="NCBI Taxonomy" id="30213"/>
    <lineage>
        <taxon>Eukaryota</taxon>
        <taxon>Metazoa</taxon>
        <taxon>Ecdysozoa</taxon>
        <taxon>Arthropoda</taxon>
        <taxon>Hexapoda</taxon>
        <taxon>Insecta</taxon>
        <taxon>Pterygota</taxon>
        <taxon>Neoptera</taxon>
        <taxon>Endopterygota</taxon>
        <taxon>Hymenoptera</taxon>
        <taxon>Apocrita</taxon>
        <taxon>Aculeata</taxon>
        <taxon>Vespoidea</taxon>
        <taxon>Vespidae</taxon>
        <taxon>Vespinae</taxon>
        <taxon>Vespula</taxon>
    </lineage>
</organism>
<proteinExistence type="predicted"/>